<dbReference type="EMBL" id="JALJOQ010000006">
    <property type="protein sequence ID" value="KAK9812458.1"/>
    <property type="molecule type" value="Genomic_DNA"/>
</dbReference>
<name>A0AAW1PV43_9CHLO</name>
<evidence type="ECO:0000313" key="2">
    <source>
        <dbReference type="Proteomes" id="UP001465755"/>
    </source>
</evidence>
<dbReference type="AlphaFoldDB" id="A0AAW1PV43"/>
<comment type="caution">
    <text evidence="1">The sequence shown here is derived from an EMBL/GenBank/DDBJ whole genome shotgun (WGS) entry which is preliminary data.</text>
</comment>
<gene>
    <name evidence="1" type="ORF">WJX73_001230</name>
</gene>
<protein>
    <submittedName>
        <fullName evidence="1">Uncharacterized protein</fullName>
    </submittedName>
</protein>
<accession>A0AAW1PV43</accession>
<dbReference type="Proteomes" id="UP001465755">
    <property type="component" value="Unassembled WGS sequence"/>
</dbReference>
<proteinExistence type="predicted"/>
<sequence length="71" mass="7565">MTAELVAAKDQGLHGQLSLQRAIRGPGRPSRCRLDKHSASKRHTGLGAGCCGSHVVMVLRRGFFTVQSGHA</sequence>
<evidence type="ECO:0000313" key="1">
    <source>
        <dbReference type="EMBL" id="KAK9812458.1"/>
    </source>
</evidence>
<keyword evidence="2" id="KW-1185">Reference proteome</keyword>
<reference evidence="1 2" key="1">
    <citation type="journal article" date="2024" name="Nat. Commun.">
        <title>Phylogenomics reveals the evolutionary origins of lichenization in chlorophyte algae.</title>
        <authorList>
            <person name="Puginier C."/>
            <person name="Libourel C."/>
            <person name="Otte J."/>
            <person name="Skaloud P."/>
            <person name="Haon M."/>
            <person name="Grisel S."/>
            <person name="Petersen M."/>
            <person name="Berrin J.G."/>
            <person name="Delaux P.M."/>
            <person name="Dal Grande F."/>
            <person name="Keller J."/>
        </authorList>
    </citation>
    <scope>NUCLEOTIDE SEQUENCE [LARGE SCALE GENOMIC DNA]</scope>
    <source>
        <strain evidence="1 2">SAG 2036</strain>
    </source>
</reference>
<organism evidence="1 2">
    <name type="scientific">Symbiochloris irregularis</name>
    <dbReference type="NCBI Taxonomy" id="706552"/>
    <lineage>
        <taxon>Eukaryota</taxon>
        <taxon>Viridiplantae</taxon>
        <taxon>Chlorophyta</taxon>
        <taxon>core chlorophytes</taxon>
        <taxon>Trebouxiophyceae</taxon>
        <taxon>Trebouxiales</taxon>
        <taxon>Trebouxiaceae</taxon>
        <taxon>Symbiochloris</taxon>
    </lineage>
</organism>